<dbReference type="Pfam" id="PF01501">
    <property type="entry name" value="Glyco_transf_8"/>
    <property type="match status" value="1"/>
</dbReference>
<keyword evidence="5" id="KW-1185">Reference proteome</keyword>
<dbReference type="EMBL" id="CALNXI010002209">
    <property type="protein sequence ID" value="CAH3184701.1"/>
    <property type="molecule type" value="Genomic_DNA"/>
</dbReference>
<dbReference type="InterPro" id="IPR002495">
    <property type="entry name" value="Glyco_trans_8"/>
</dbReference>
<dbReference type="Gene3D" id="3.90.550.10">
    <property type="entry name" value="Spore Coat Polysaccharide Biosynthesis Protein SpsA, Chain A"/>
    <property type="match status" value="1"/>
</dbReference>
<evidence type="ECO:0000256" key="3">
    <source>
        <dbReference type="SAM" id="Phobius"/>
    </source>
</evidence>
<dbReference type="PANTHER" id="PTHR11183">
    <property type="entry name" value="GLYCOGENIN SUBFAMILY MEMBER"/>
    <property type="match status" value="1"/>
</dbReference>
<keyword evidence="3" id="KW-0472">Membrane</keyword>
<protein>
    <recommendedName>
        <fullName evidence="2">glycogenin glucosyltransferase</fullName>
        <ecNumber evidence="2">2.4.1.186</ecNumber>
    </recommendedName>
</protein>
<evidence type="ECO:0000313" key="5">
    <source>
        <dbReference type="Proteomes" id="UP001159427"/>
    </source>
</evidence>
<organism evidence="4 5">
    <name type="scientific">Porites evermanni</name>
    <dbReference type="NCBI Taxonomy" id="104178"/>
    <lineage>
        <taxon>Eukaryota</taxon>
        <taxon>Metazoa</taxon>
        <taxon>Cnidaria</taxon>
        <taxon>Anthozoa</taxon>
        <taxon>Hexacorallia</taxon>
        <taxon>Scleractinia</taxon>
        <taxon>Fungiina</taxon>
        <taxon>Poritidae</taxon>
        <taxon>Porites</taxon>
    </lineage>
</organism>
<feature type="transmembrane region" description="Helical" evidence="3">
    <location>
        <begin position="15"/>
        <end position="35"/>
    </location>
</feature>
<keyword evidence="3" id="KW-1133">Transmembrane helix</keyword>
<reference evidence="4 5" key="1">
    <citation type="submission" date="2022-05" db="EMBL/GenBank/DDBJ databases">
        <authorList>
            <consortium name="Genoscope - CEA"/>
            <person name="William W."/>
        </authorList>
    </citation>
    <scope>NUCLEOTIDE SEQUENCE [LARGE SCALE GENOMIC DNA]</scope>
</reference>
<dbReference type="EC" id="2.4.1.186" evidence="2"/>
<dbReference type="SUPFAM" id="SSF53448">
    <property type="entry name" value="Nucleotide-diphospho-sugar transferases"/>
    <property type="match status" value="1"/>
</dbReference>
<name>A0ABN8S1U8_9CNID</name>
<sequence>MTNETEPRQRECQKLIICTLSFSPIIIMAICFAVWRPILVPFPLQVVKMLALHISDDNQRRLDNELRLLEAEWKLYEMEKQFGQQRCNKNEDRSGKDVSWLTVMVSDGFVVPALVLGHSIQTFSCHKTMIALISGNVSKDTQKALQSVGWETRLVEEMDCNWMDAKVGGDRNSGLFGRPLGHRIKGTHTRFYAWNFTEFTKIIYVDADYILMTNIDELFQITEHFAAVPCSRPGVLDLCFNAGLLVIKPDLKTYQRIMKLWRETTEKDTCPNDQVLLNDFYTPGGWKAIPYAYNIRRFVFRPLKSFHYACCRPQKPWIGECRPSRKEAKAFAGPIITVFDMALVFWRNLYEALQKYELEDWWRSTSFFRPTQEFPIASNYTCRLND</sequence>
<dbReference type="Proteomes" id="UP001159427">
    <property type="component" value="Unassembled WGS sequence"/>
</dbReference>
<comment type="similarity">
    <text evidence="1">Belongs to the glycosyltransferase 8 family. Glycogenin subfamily.</text>
</comment>
<comment type="caution">
    <text evidence="4">The sequence shown here is derived from an EMBL/GenBank/DDBJ whole genome shotgun (WGS) entry which is preliminary data.</text>
</comment>
<evidence type="ECO:0000256" key="2">
    <source>
        <dbReference type="ARBA" id="ARBA00038934"/>
    </source>
</evidence>
<dbReference type="InterPro" id="IPR029044">
    <property type="entry name" value="Nucleotide-diphossugar_trans"/>
</dbReference>
<evidence type="ECO:0000313" key="4">
    <source>
        <dbReference type="EMBL" id="CAH3184701.1"/>
    </source>
</evidence>
<gene>
    <name evidence="4" type="ORF">PEVE_00015657</name>
</gene>
<evidence type="ECO:0000256" key="1">
    <source>
        <dbReference type="ARBA" id="ARBA00038162"/>
    </source>
</evidence>
<dbReference type="InterPro" id="IPR050587">
    <property type="entry name" value="GNT1/Glycosyltrans_8"/>
</dbReference>
<accession>A0ABN8S1U8</accession>
<keyword evidence="3" id="KW-0812">Transmembrane</keyword>
<proteinExistence type="inferred from homology"/>